<protein>
    <submittedName>
        <fullName evidence="1">Uncharacterized protein</fullName>
    </submittedName>
</protein>
<dbReference type="AlphaFoldDB" id="A0A645CJN6"/>
<comment type="caution">
    <text evidence="1">The sequence shown here is derived from an EMBL/GenBank/DDBJ whole genome shotgun (WGS) entry which is preliminary data.</text>
</comment>
<proteinExistence type="predicted"/>
<dbReference type="EMBL" id="VSSQ01027629">
    <property type="protein sequence ID" value="MPM76972.1"/>
    <property type="molecule type" value="Genomic_DNA"/>
</dbReference>
<dbReference type="InterPro" id="IPR001387">
    <property type="entry name" value="Cro/C1-type_HTH"/>
</dbReference>
<evidence type="ECO:0000313" key="1">
    <source>
        <dbReference type="EMBL" id="MPM76972.1"/>
    </source>
</evidence>
<sequence length="146" mass="17020">MEAERQQENWNELTKDITLGLVEERFLESIDPAPSFCEYLDQLCEQTGKKRWQVIASSGIDRTYGYQLFNGTRKPSRDKAIQLAIGFELNVDQTQELLRAAEKNTLEPRKKRDAAVLFCLAREMDVEDTQKLLERHELEPLGQFER</sequence>
<gene>
    <name evidence="1" type="ORF">SDC9_123971</name>
</gene>
<name>A0A645CJN6_9ZZZZ</name>
<reference evidence="1" key="1">
    <citation type="submission" date="2019-08" db="EMBL/GenBank/DDBJ databases">
        <authorList>
            <person name="Kucharzyk K."/>
            <person name="Murdoch R.W."/>
            <person name="Higgins S."/>
            <person name="Loffler F."/>
        </authorList>
    </citation>
    <scope>NUCLEOTIDE SEQUENCE</scope>
</reference>
<organism evidence="1">
    <name type="scientific">bioreactor metagenome</name>
    <dbReference type="NCBI Taxonomy" id="1076179"/>
    <lineage>
        <taxon>unclassified sequences</taxon>
        <taxon>metagenomes</taxon>
        <taxon>ecological metagenomes</taxon>
    </lineage>
</organism>
<dbReference type="CDD" id="cd00093">
    <property type="entry name" value="HTH_XRE"/>
    <property type="match status" value="1"/>
</dbReference>
<accession>A0A645CJN6</accession>